<dbReference type="GO" id="GO:0005525">
    <property type="term" value="F:GTP binding"/>
    <property type="evidence" value="ECO:0007669"/>
    <property type="project" value="InterPro"/>
</dbReference>
<dbReference type="InterPro" id="IPR027417">
    <property type="entry name" value="P-loop_NTPase"/>
</dbReference>
<protein>
    <submittedName>
        <fullName evidence="3">Ras-related GTPase</fullName>
    </submittedName>
</protein>
<sequence length="217" mass="24121">MNYKLTLYGEYGVGKTSLTRRLVHNNFDDNSQSTIGASFTSWKPNLDQPTKISFGIWDTAGQERYSTLLPMYLRNADAVFYCWDYNIPFNHVIAYTNYTKAKEYNSDCLFYLVLTKIDMRSCAPADDAGLLPDSGLGTSGEAACSQSLAEQSSGEAESFVKDNNIDGIFYTSSLTGAGVQDLFIATAKKLLKTPKTKISDTLLLNRQQPSRNCCIFL</sequence>
<dbReference type="GO" id="GO:0003924">
    <property type="term" value="F:GTPase activity"/>
    <property type="evidence" value="ECO:0007669"/>
    <property type="project" value="InterPro"/>
</dbReference>
<keyword evidence="2" id="KW-0547">Nucleotide-binding</keyword>
<dbReference type="SUPFAM" id="SSF52540">
    <property type="entry name" value="P-loop containing nucleoside triphosphate hydrolases"/>
    <property type="match status" value="1"/>
</dbReference>
<evidence type="ECO:0000256" key="2">
    <source>
        <dbReference type="ARBA" id="ARBA00022741"/>
    </source>
</evidence>
<dbReference type="EMBL" id="MK500355">
    <property type="protein sequence ID" value="QBK87510.1"/>
    <property type="molecule type" value="Genomic_DNA"/>
</dbReference>
<accession>A0A481YWW1</accession>
<evidence type="ECO:0000256" key="1">
    <source>
        <dbReference type="ARBA" id="ARBA00004112"/>
    </source>
</evidence>
<dbReference type="PRINTS" id="PR00449">
    <property type="entry name" value="RASTRNSFRMNG"/>
</dbReference>
<dbReference type="PANTHER" id="PTHR47978">
    <property type="match status" value="1"/>
</dbReference>
<dbReference type="InterPro" id="IPR005225">
    <property type="entry name" value="Small_GTP-bd"/>
</dbReference>
<gene>
    <name evidence="3" type="ORF">LCMAC201_04200</name>
</gene>
<dbReference type="Pfam" id="PF08477">
    <property type="entry name" value="Roc"/>
    <property type="match status" value="1"/>
</dbReference>
<evidence type="ECO:0000313" key="3">
    <source>
        <dbReference type="EMBL" id="QBK87510.1"/>
    </source>
</evidence>
<dbReference type="SMART" id="SM00175">
    <property type="entry name" value="RAB"/>
    <property type="match status" value="1"/>
</dbReference>
<proteinExistence type="predicted"/>
<reference evidence="3" key="1">
    <citation type="journal article" date="2019" name="MBio">
        <title>Virus Genomes from Deep Sea Sediments Expand the Ocean Megavirome and Support Independent Origins of Viral Gigantism.</title>
        <authorList>
            <person name="Backstrom D."/>
            <person name="Yutin N."/>
            <person name="Jorgensen S.L."/>
            <person name="Dharamshi J."/>
            <person name="Homa F."/>
            <person name="Zaremba-Niedwiedzka K."/>
            <person name="Spang A."/>
            <person name="Wolf Y.I."/>
            <person name="Koonin E.V."/>
            <person name="Ettema T.J."/>
        </authorList>
    </citation>
    <scope>NUCLEOTIDE SEQUENCE</scope>
</reference>
<dbReference type="SMART" id="SM00173">
    <property type="entry name" value="RAS"/>
    <property type="match status" value="1"/>
</dbReference>
<organism evidence="3">
    <name type="scientific">Marseillevirus LCMAC201</name>
    <dbReference type="NCBI Taxonomy" id="2506605"/>
    <lineage>
        <taxon>Viruses</taxon>
        <taxon>Varidnaviria</taxon>
        <taxon>Bamfordvirae</taxon>
        <taxon>Nucleocytoviricota</taxon>
        <taxon>Megaviricetes</taxon>
        <taxon>Pimascovirales</taxon>
        <taxon>Pimascovirales incertae sedis</taxon>
        <taxon>Marseilleviridae</taxon>
    </lineage>
</organism>
<dbReference type="Gene3D" id="3.40.50.300">
    <property type="entry name" value="P-loop containing nucleotide triphosphate hydrolases"/>
    <property type="match status" value="1"/>
</dbReference>
<dbReference type="NCBIfam" id="TIGR00231">
    <property type="entry name" value="small_GTP"/>
    <property type="match status" value="1"/>
</dbReference>
<name>A0A481YWW1_9VIRU</name>
<dbReference type="PROSITE" id="PS51419">
    <property type="entry name" value="RAB"/>
    <property type="match status" value="1"/>
</dbReference>
<dbReference type="InterPro" id="IPR001806">
    <property type="entry name" value="Small_GTPase"/>
</dbReference>
<dbReference type="SMART" id="SM00174">
    <property type="entry name" value="RHO"/>
    <property type="match status" value="1"/>
</dbReference>
<comment type="subcellular location">
    <subcellularLocation>
        <location evidence="1">Host cell membrane</location>
        <topology evidence="1">Lipid-anchor</topology>
        <orientation evidence="1">Cytoplasmic side</orientation>
    </subcellularLocation>
</comment>
<dbReference type="GO" id="GO:0020002">
    <property type="term" value="C:host cell plasma membrane"/>
    <property type="evidence" value="ECO:0007669"/>
    <property type="project" value="UniProtKB-SubCell"/>
</dbReference>